<reference evidence="4" key="1">
    <citation type="journal article" date="2021" name="Sci. Adv.">
        <title>The American lobster genome reveals insights on longevity, neural, and immune adaptations.</title>
        <authorList>
            <person name="Polinski J.M."/>
            <person name="Zimin A.V."/>
            <person name="Clark K.F."/>
            <person name="Kohn A.B."/>
            <person name="Sadowski N."/>
            <person name="Timp W."/>
            <person name="Ptitsyn A."/>
            <person name="Khanna P."/>
            <person name="Romanova D.Y."/>
            <person name="Williams P."/>
            <person name="Greenwood S.J."/>
            <person name="Moroz L.L."/>
            <person name="Walt D.R."/>
            <person name="Bodnar A.G."/>
        </authorList>
    </citation>
    <scope>NUCLEOTIDE SEQUENCE</scope>
    <source>
        <strain evidence="4">GMGI-L3</strain>
    </source>
</reference>
<dbReference type="InterPro" id="IPR013584">
    <property type="entry name" value="RAP"/>
</dbReference>
<dbReference type="Pfam" id="PF08373">
    <property type="entry name" value="RAP"/>
    <property type="match status" value="1"/>
</dbReference>
<dbReference type="GO" id="GO:0005759">
    <property type="term" value="C:mitochondrial matrix"/>
    <property type="evidence" value="ECO:0007669"/>
    <property type="project" value="TreeGrafter"/>
</dbReference>
<dbReference type="GO" id="GO:0044528">
    <property type="term" value="P:regulation of mitochondrial mRNA stability"/>
    <property type="evidence" value="ECO:0007669"/>
    <property type="project" value="InterPro"/>
</dbReference>
<dbReference type="Pfam" id="PF08368">
    <property type="entry name" value="FAST_2"/>
    <property type="match status" value="1"/>
</dbReference>
<dbReference type="EMBL" id="JAHLQT010021845">
    <property type="protein sequence ID" value="KAG7166965.1"/>
    <property type="molecule type" value="Genomic_DNA"/>
</dbReference>
<comment type="subcellular location">
    <subcellularLocation>
        <location evidence="1">Mitochondrion</location>
    </subcellularLocation>
</comment>
<organism evidence="4 5">
    <name type="scientific">Homarus americanus</name>
    <name type="common">American lobster</name>
    <dbReference type="NCBI Taxonomy" id="6706"/>
    <lineage>
        <taxon>Eukaryota</taxon>
        <taxon>Metazoa</taxon>
        <taxon>Ecdysozoa</taxon>
        <taxon>Arthropoda</taxon>
        <taxon>Crustacea</taxon>
        <taxon>Multicrustacea</taxon>
        <taxon>Malacostraca</taxon>
        <taxon>Eumalacostraca</taxon>
        <taxon>Eucarida</taxon>
        <taxon>Decapoda</taxon>
        <taxon>Pleocyemata</taxon>
        <taxon>Astacidea</taxon>
        <taxon>Nephropoidea</taxon>
        <taxon>Nephropidae</taxon>
        <taxon>Homarus</taxon>
    </lineage>
</organism>
<dbReference type="SMART" id="SM00952">
    <property type="entry name" value="RAP"/>
    <property type="match status" value="1"/>
</dbReference>
<keyword evidence="5" id="KW-1185">Reference proteome</keyword>
<dbReference type="InterPro" id="IPR013579">
    <property type="entry name" value="FAST_2"/>
</dbReference>
<evidence type="ECO:0000259" key="3">
    <source>
        <dbReference type="PROSITE" id="PS51286"/>
    </source>
</evidence>
<dbReference type="PANTHER" id="PTHR21228:SF69">
    <property type="entry name" value="GH07286P"/>
    <property type="match status" value="1"/>
</dbReference>
<dbReference type="GO" id="GO:0003723">
    <property type="term" value="F:RNA binding"/>
    <property type="evidence" value="ECO:0007669"/>
    <property type="project" value="TreeGrafter"/>
</dbReference>
<dbReference type="GO" id="GO:0016301">
    <property type="term" value="F:kinase activity"/>
    <property type="evidence" value="ECO:0007669"/>
    <property type="project" value="UniProtKB-KW"/>
</dbReference>
<dbReference type="PANTHER" id="PTHR21228">
    <property type="entry name" value="FAST LEU-RICH DOMAIN-CONTAINING"/>
    <property type="match status" value="1"/>
</dbReference>
<protein>
    <submittedName>
        <fullName evidence="4">FAST kinase domain-containing protein 4-like</fullName>
    </submittedName>
</protein>
<feature type="domain" description="RAP" evidence="3">
    <location>
        <begin position="536"/>
        <end position="594"/>
    </location>
</feature>
<evidence type="ECO:0000313" key="5">
    <source>
        <dbReference type="Proteomes" id="UP000747542"/>
    </source>
</evidence>
<keyword evidence="4" id="KW-0808">Transferase</keyword>
<evidence type="ECO:0000256" key="1">
    <source>
        <dbReference type="ARBA" id="ARBA00004173"/>
    </source>
</evidence>
<dbReference type="AlphaFoldDB" id="A0A8J5JYU1"/>
<dbReference type="GO" id="GO:0000963">
    <property type="term" value="P:mitochondrial RNA processing"/>
    <property type="evidence" value="ECO:0007669"/>
    <property type="project" value="TreeGrafter"/>
</dbReference>
<evidence type="ECO:0000313" key="4">
    <source>
        <dbReference type="EMBL" id="KAG7166965.1"/>
    </source>
</evidence>
<keyword evidence="2" id="KW-0496">Mitochondrion</keyword>
<dbReference type="Pfam" id="PF06743">
    <property type="entry name" value="FAST_1"/>
    <property type="match status" value="1"/>
</dbReference>
<proteinExistence type="predicted"/>
<comment type="caution">
    <text evidence="4">The sequence shown here is derived from an EMBL/GenBank/DDBJ whole genome shotgun (WGS) entry which is preliminary data.</text>
</comment>
<keyword evidence="4" id="KW-0418">Kinase</keyword>
<dbReference type="GO" id="GO:0035770">
    <property type="term" value="C:ribonucleoprotein granule"/>
    <property type="evidence" value="ECO:0007669"/>
    <property type="project" value="TreeGrafter"/>
</dbReference>
<dbReference type="InterPro" id="IPR050870">
    <property type="entry name" value="FAST_kinase"/>
</dbReference>
<name>A0A8J5JYU1_HOMAM</name>
<dbReference type="CDD" id="cd23739">
    <property type="entry name" value="TBRG4-like_N"/>
    <property type="match status" value="1"/>
</dbReference>
<gene>
    <name evidence="4" type="primary">tbrg4-L</name>
    <name evidence="4" type="ORF">Hamer_G005267</name>
</gene>
<dbReference type="InterPro" id="IPR010622">
    <property type="entry name" value="FAST_Leu-rich"/>
</dbReference>
<evidence type="ECO:0000256" key="2">
    <source>
        <dbReference type="ARBA" id="ARBA00023128"/>
    </source>
</evidence>
<dbReference type="PROSITE" id="PS51286">
    <property type="entry name" value="RAP"/>
    <property type="match status" value="1"/>
</dbReference>
<dbReference type="Proteomes" id="UP000747542">
    <property type="component" value="Unassembled WGS sequence"/>
</dbReference>
<sequence length="602" mass="68125">MWSGGSMSEGSQVQSPVESPELCTSLLIVLHLSVATATTTTSNWRPLENQDEEVSSSSVIKAKDVPVLLQAATNGGSLSSAFQGLQTLSDWVSNKKIDFKKDVENEEQFTNLQNLMSDLVKSKTSQYEVKDNKNYTISSPPQSIENQLLWNIRKVSFSMLVSIMVFQVQHQNTELQKKVLKESLEAIQRRWVEIRAAPEIEAFYNHQDLYTSEFLGHVDDRTIELASEMNYVELSKIFCVLGTIKRRATPVIRALAFHMAKQVEKLTPKQLCNVLFAMNTLNFPDPVLLEKVAQDLVPQVTDIDKPKLVGSLLFCMGQMRWRHTSLLEVLSEWIEKNMQVCPMITLTAIINTLSTVSYMPSNSDSLFNVLVPKLIPSAFVKKTAWLDVVWSLCVLDRATEEHISSVLEPSFVSNIPSADQHLRMGIKLKLLNINAVAKLKMASYNGSYLDLANFKDVIITKGRDDLKLSKHIQIMLHNFLPPPRYIRENIQTTMGICVNAELLTDKKGKPLPIQDYSKSFGEYDNCKPLPEGAVKLALFVWGYRDYTIGSQELIGINKLAMQLLEKQDYKVVNIPFYEYNVKAKTLKNVQYLETKIKEAVES</sequence>
<accession>A0A8J5JYU1</accession>